<gene>
    <name evidence="14" type="ORF">HYPBUDRAFT_151587</name>
</gene>
<comment type="similarity">
    <text evidence="3">Belongs to the ATG2 family.</text>
</comment>
<dbReference type="Pfam" id="PF13329">
    <property type="entry name" value="ATG2_CAD"/>
    <property type="match status" value="1"/>
</dbReference>
<evidence type="ECO:0000256" key="6">
    <source>
        <dbReference type="ARBA" id="ARBA00022824"/>
    </source>
</evidence>
<dbReference type="GO" id="GO:0006869">
    <property type="term" value="P:lipid transport"/>
    <property type="evidence" value="ECO:0007669"/>
    <property type="project" value="UniProtKB-KW"/>
</dbReference>
<evidence type="ECO:0000256" key="1">
    <source>
        <dbReference type="ARBA" id="ARBA00004406"/>
    </source>
</evidence>
<evidence type="ECO:0000256" key="11">
    <source>
        <dbReference type="ARBA" id="ARBA00024615"/>
    </source>
</evidence>
<feature type="region of interest" description="Disordered" evidence="13">
    <location>
        <begin position="991"/>
        <end position="1038"/>
    </location>
</feature>
<dbReference type="GeneID" id="30995125"/>
<dbReference type="GO" id="GO:0005789">
    <property type="term" value="C:endoplasmic reticulum membrane"/>
    <property type="evidence" value="ECO:0007669"/>
    <property type="project" value="UniProtKB-SubCell"/>
</dbReference>
<feature type="region of interest" description="Disordered" evidence="13">
    <location>
        <begin position="564"/>
        <end position="611"/>
    </location>
</feature>
<proteinExistence type="inferred from homology"/>
<evidence type="ECO:0000256" key="10">
    <source>
        <dbReference type="ARBA" id="ARBA00024479"/>
    </source>
</evidence>
<keyword evidence="8" id="KW-0445">Lipid transport</keyword>
<dbReference type="GO" id="GO:0061723">
    <property type="term" value="P:glycophagy"/>
    <property type="evidence" value="ECO:0007669"/>
    <property type="project" value="TreeGrafter"/>
</dbReference>
<dbReference type="STRING" id="984485.A0A1E4RS69"/>
<dbReference type="GO" id="GO:0032266">
    <property type="term" value="F:phosphatidylinositol-3-phosphate binding"/>
    <property type="evidence" value="ECO:0007669"/>
    <property type="project" value="TreeGrafter"/>
</dbReference>
<dbReference type="AlphaFoldDB" id="A0A1E4RS69"/>
<dbReference type="GO" id="GO:0061908">
    <property type="term" value="C:phagophore"/>
    <property type="evidence" value="ECO:0007669"/>
    <property type="project" value="TreeGrafter"/>
</dbReference>
<protein>
    <recommendedName>
        <fullName evidence="4">Autophagy-related protein 2</fullName>
    </recommendedName>
</protein>
<feature type="compositionally biased region" description="Basic and acidic residues" evidence="13">
    <location>
        <begin position="564"/>
        <end position="577"/>
    </location>
</feature>
<dbReference type="GO" id="GO:0034045">
    <property type="term" value="C:phagophore assembly site membrane"/>
    <property type="evidence" value="ECO:0007669"/>
    <property type="project" value="UniProtKB-SubCell"/>
</dbReference>
<dbReference type="PANTHER" id="PTHR13190:SF1">
    <property type="entry name" value="AUTOPHAGY-RELATED 2, ISOFORM A"/>
    <property type="match status" value="1"/>
</dbReference>
<evidence type="ECO:0000256" key="2">
    <source>
        <dbReference type="ARBA" id="ARBA00004623"/>
    </source>
</evidence>
<dbReference type="GO" id="GO:0034727">
    <property type="term" value="P:piecemeal microautophagy of the nucleus"/>
    <property type="evidence" value="ECO:0007669"/>
    <property type="project" value="TreeGrafter"/>
</dbReference>
<keyword evidence="15" id="KW-1185">Reference proteome</keyword>
<sequence>MSASSSFIIDKIKGSITFFELKRLIKGISGLIDDLRYLSHQINALEKSVLTDKQNLDADSHPSGSSALLQNSIYFKQRRSRRPVGNFANNSMLLNPNRSASPTPRILIKSIEFKITQVFPKFGDLIFKSNQIVFHKLNNDIHGFILSLEAYRSFENGSKKDHFIYEYQKTPASSIKLPLILIQVNRSEKMKAIDIILKNFAIEYYTHWLQLFEKELNQDHSPDAIVEKVQKSAPMAANTSDRLEVHFTTLDCVLGLNPGRLPSKLLVVVGKGNFDLTVGTVQLYVKSSLRDCNLLLVDDMRNMKAAPPTNLSSNIAYISPVAWLNSSGFHSIGFINCTHVGITINTDIESIKKRNEKFKIPGNLSLLDLKVNSDDHQLDLCADSAHVLIQIVNDLRTPVVLNDDEKFRINVLEPCNLLNDIEDEFKYKSHESSLSNSLKLDNDTLSESRKESQLNVIDEYYNDLDKNISKLSISSDSSSRSENKGNTADESGFSFDEDHFSNNVDNNEIKVYPVKLNVNLSKTKILLYDGYDWKQTRKAIKGAVKRVEDRARRELERKKRLSRERRELKEKELESLKSQKQKKSGSESKKSVVQFADVSEEEENHNKLDKESVIENEDGFDNDYQDIGETLFASVHLSLPKGSDPSDLATAINSEVQNDEEISKSENNIQEDTQFVHNIDIGKSYKNLRLRRSKYHKVMIDLKNIEVNVTVVSTRDPRIEQLKDSDAQYEVVNSVDFKLDNLDIIDNVPTSTWNKFITYMNSLGEREVGTSMLKFSLINVRPDIKLCGTEAMMNVSVLPLRLHIDQDTLDFISRFTQFKDNRFLLPIDDIIYIKKFQMSPIKLKLDYKPKKFDYSGIRSGNHAEFMNIFILDGSTIKLPEATIHGVLGIPKLGNALKDVWTPSIQQTQLAGILSGLSPIRSIVNIGGGVKSLVAIPIQEYKKDGRLMRSLQKGTTSFAKTTGYELLKLGVKLASGTQIILEQSEEFLGGEGASARLPSNVQKKRHRKRKNHEFRRRSNDDEFEGQAFNRNREKGHEQPNLMASSLLLNKRVGVQDDQYGSKKLYSYIELDETHDIDEQILNLSSALMLNKRGRPQNKGILRNKNNPDSSAEYEEFDDLTDEYTGENFKEDDFDEEEDYEVDEDEEDYTEAIELSEEDQAKLISLYSNQPENTQEGIKSAYKLIGKNLKSTKKSLSHLRREIEDAETIQDSLVSVFKSSPVILIRPLIGTTEALLRAMMGLSNDIDSRHIIETKDKYKLEKQNE</sequence>
<dbReference type="GO" id="GO:0043495">
    <property type="term" value="F:protein-membrane adaptor activity"/>
    <property type="evidence" value="ECO:0007669"/>
    <property type="project" value="TreeGrafter"/>
</dbReference>
<keyword evidence="5" id="KW-0813">Transport</keyword>
<keyword evidence="7" id="KW-0072">Autophagy</keyword>
<comment type="catalytic activity">
    <reaction evidence="10">
        <text>a 1,2-diacyl-sn-glycero-3-phospho-L-serine(in) = a 1,2-diacyl-sn-glycero-3-phospho-L-serine(out)</text>
        <dbReference type="Rhea" id="RHEA:38663"/>
        <dbReference type="ChEBI" id="CHEBI:57262"/>
    </reaction>
</comment>
<comment type="catalytic activity">
    <reaction evidence="12">
        <text>a 1,2-diacyl-sn-glycero-3-phosphocholine(in) = a 1,2-diacyl-sn-glycero-3-phosphocholine(out)</text>
        <dbReference type="Rhea" id="RHEA:38571"/>
        <dbReference type="ChEBI" id="CHEBI:57643"/>
    </reaction>
</comment>
<evidence type="ECO:0000313" key="15">
    <source>
        <dbReference type="Proteomes" id="UP000095085"/>
    </source>
</evidence>
<comment type="catalytic activity">
    <reaction evidence="11">
        <text>a 1,2-diacyl-sn-glycero-3-phosphoethanolamine(in) = a 1,2-diacyl-sn-glycero-3-phosphoethanolamine(out)</text>
        <dbReference type="Rhea" id="RHEA:38895"/>
        <dbReference type="ChEBI" id="CHEBI:64612"/>
    </reaction>
</comment>
<feature type="compositionally biased region" description="Basic residues" evidence="13">
    <location>
        <begin position="1001"/>
        <end position="1014"/>
    </location>
</feature>
<name>A0A1E4RS69_9ASCO</name>
<feature type="region of interest" description="Disordered" evidence="13">
    <location>
        <begin position="473"/>
        <end position="496"/>
    </location>
</feature>
<evidence type="ECO:0000256" key="9">
    <source>
        <dbReference type="ARBA" id="ARBA00023136"/>
    </source>
</evidence>
<dbReference type="GO" id="GO:0000422">
    <property type="term" value="P:autophagy of mitochondrion"/>
    <property type="evidence" value="ECO:0007669"/>
    <property type="project" value="TreeGrafter"/>
</dbReference>
<comment type="subcellular location">
    <subcellularLocation>
        <location evidence="1">Endoplasmic reticulum membrane</location>
        <topology evidence="1">Peripheral membrane protein</topology>
    </subcellularLocation>
    <subcellularLocation>
        <location evidence="2">Preautophagosomal structure membrane</location>
        <topology evidence="2">Peripheral membrane protein</topology>
    </subcellularLocation>
</comment>
<keyword evidence="6" id="KW-0256">Endoplasmic reticulum</keyword>
<keyword evidence="9" id="KW-0472">Membrane</keyword>
<evidence type="ECO:0000256" key="8">
    <source>
        <dbReference type="ARBA" id="ARBA00023055"/>
    </source>
</evidence>
<evidence type="ECO:0000256" key="4">
    <source>
        <dbReference type="ARBA" id="ARBA00018070"/>
    </source>
</evidence>
<dbReference type="EMBL" id="KV454538">
    <property type="protein sequence ID" value="ODV70129.1"/>
    <property type="molecule type" value="Genomic_DNA"/>
</dbReference>
<organism evidence="14 15">
    <name type="scientific">Hyphopichia burtonii NRRL Y-1933</name>
    <dbReference type="NCBI Taxonomy" id="984485"/>
    <lineage>
        <taxon>Eukaryota</taxon>
        <taxon>Fungi</taxon>
        <taxon>Dikarya</taxon>
        <taxon>Ascomycota</taxon>
        <taxon>Saccharomycotina</taxon>
        <taxon>Pichiomycetes</taxon>
        <taxon>Debaryomycetaceae</taxon>
        <taxon>Hyphopichia</taxon>
    </lineage>
</organism>
<evidence type="ECO:0000256" key="13">
    <source>
        <dbReference type="SAM" id="MobiDB-lite"/>
    </source>
</evidence>
<evidence type="ECO:0000256" key="5">
    <source>
        <dbReference type="ARBA" id="ARBA00022448"/>
    </source>
</evidence>
<dbReference type="RefSeq" id="XP_020079196.1">
    <property type="nucleotide sequence ID" value="XM_020220575.1"/>
</dbReference>
<dbReference type="GO" id="GO:0061709">
    <property type="term" value="P:reticulophagy"/>
    <property type="evidence" value="ECO:0007669"/>
    <property type="project" value="TreeGrafter"/>
</dbReference>
<dbReference type="InterPro" id="IPR026849">
    <property type="entry name" value="ATG2"/>
</dbReference>
<evidence type="ECO:0000313" key="14">
    <source>
        <dbReference type="EMBL" id="ODV70129.1"/>
    </source>
</evidence>
<dbReference type="GO" id="GO:0000045">
    <property type="term" value="P:autophagosome assembly"/>
    <property type="evidence" value="ECO:0007669"/>
    <property type="project" value="TreeGrafter"/>
</dbReference>
<accession>A0A1E4RS69</accession>
<evidence type="ECO:0000256" key="7">
    <source>
        <dbReference type="ARBA" id="ARBA00023006"/>
    </source>
</evidence>
<evidence type="ECO:0000256" key="12">
    <source>
        <dbReference type="ARBA" id="ARBA00024631"/>
    </source>
</evidence>
<dbReference type="OrthoDB" id="18982at2759"/>
<reference evidence="15" key="1">
    <citation type="submission" date="2016-05" db="EMBL/GenBank/DDBJ databases">
        <title>Comparative genomics of biotechnologically important yeasts.</title>
        <authorList>
            <consortium name="DOE Joint Genome Institute"/>
            <person name="Riley R."/>
            <person name="Haridas S."/>
            <person name="Wolfe K.H."/>
            <person name="Lopes M.R."/>
            <person name="Hittinger C.T."/>
            <person name="Goker M."/>
            <person name="Salamov A."/>
            <person name="Wisecaver J."/>
            <person name="Long T.M."/>
            <person name="Aerts A.L."/>
            <person name="Barry K."/>
            <person name="Choi C."/>
            <person name="Clum A."/>
            <person name="Coughlan A.Y."/>
            <person name="Deshpande S."/>
            <person name="Douglass A.P."/>
            <person name="Hanson S.J."/>
            <person name="Klenk H.-P."/>
            <person name="Labutti K."/>
            <person name="Lapidus A."/>
            <person name="Lindquist E."/>
            <person name="Lipzen A."/>
            <person name="Meier-Kolthoff J.P."/>
            <person name="Ohm R.A."/>
            <person name="Otillar R.P."/>
            <person name="Pangilinan J."/>
            <person name="Peng Y."/>
            <person name="Rokas A."/>
            <person name="Rosa C.A."/>
            <person name="Scheuner C."/>
            <person name="Sibirny A.A."/>
            <person name="Slot J.C."/>
            <person name="Stielow J.B."/>
            <person name="Sun H."/>
            <person name="Kurtzman C.P."/>
            <person name="Blackwell M."/>
            <person name="Grigoriev I.V."/>
            <person name="Jeffries T.W."/>
        </authorList>
    </citation>
    <scope>NUCLEOTIDE SEQUENCE [LARGE SCALE GENOMIC DNA]</scope>
    <source>
        <strain evidence="15">NRRL Y-1933</strain>
    </source>
</reference>
<evidence type="ECO:0000256" key="3">
    <source>
        <dbReference type="ARBA" id="ARBA00009714"/>
    </source>
</evidence>
<dbReference type="PANTHER" id="PTHR13190">
    <property type="entry name" value="AUTOPHAGY-RELATED 2, ISOFORM A"/>
    <property type="match status" value="1"/>
</dbReference>
<dbReference type="Proteomes" id="UP000095085">
    <property type="component" value="Unassembled WGS sequence"/>
</dbReference>